<comment type="caution">
    <text evidence="2">The sequence shown here is derived from an EMBL/GenBank/DDBJ whole genome shotgun (WGS) entry which is preliminary data.</text>
</comment>
<dbReference type="InterPro" id="IPR004046">
    <property type="entry name" value="GST_C"/>
</dbReference>
<dbReference type="Gene3D" id="3.40.30.10">
    <property type="entry name" value="Glutaredoxin"/>
    <property type="match status" value="1"/>
</dbReference>
<sequence>MAAIVLSPAIPPTPSTLSSAELAKVLDSKDTTFDFYYFKLHTHGATTRAILAYVDAQWKNTYASDWVTEKPRTRYGTLPVLYEISADGSKVIEHAEALNIELRLARRFDLLGSNSAEESAITGAFSNTRALMHRFEDAYFVRKQFRDEEHDKFINEKLLQWIRTHEKILSENGSNGHYVGNQVSLADIKTTVAIEQLLNESYTFKGFEDIKLYINASASPNLWKIRETVLGKKSYRSWLESEAYKTIT</sequence>
<name>A0A9P6FJD8_9FUNG</name>
<feature type="domain" description="Glutathione S-transferase C-terminal" evidence="1">
    <location>
        <begin position="146"/>
        <end position="241"/>
    </location>
</feature>
<dbReference type="InterPro" id="IPR036282">
    <property type="entry name" value="Glutathione-S-Trfase_C_sf"/>
</dbReference>
<dbReference type="Proteomes" id="UP000780801">
    <property type="component" value="Unassembled WGS sequence"/>
</dbReference>
<dbReference type="PANTHER" id="PTHR11571">
    <property type="entry name" value="GLUTATHIONE S-TRANSFERASE"/>
    <property type="match status" value="1"/>
</dbReference>
<gene>
    <name evidence="2" type="ORF">BGW38_009313</name>
</gene>
<reference evidence="2" key="1">
    <citation type="journal article" date="2020" name="Fungal Divers.">
        <title>Resolving the Mortierellaceae phylogeny through synthesis of multi-gene phylogenetics and phylogenomics.</title>
        <authorList>
            <person name="Vandepol N."/>
            <person name="Liber J."/>
            <person name="Desiro A."/>
            <person name="Na H."/>
            <person name="Kennedy M."/>
            <person name="Barry K."/>
            <person name="Grigoriev I.V."/>
            <person name="Miller A.N."/>
            <person name="O'Donnell K."/>
            <person name="Stajich J.E."/>
            <person name="Bonito G."/>
        </authorList>
    </citation>
    <scope>NUCLEOTIDE SEQUENCE</scope>
    <source>
        <strain evidence="2">KOD1015</strain>
    </source>
</reference>
<evidence type="ECO:0000259" key="1">
    <source>
        <dbReference type="Pfam" id="PF14497"/>
    </source>
</evidence>
<accession>A0A9P6FJD8</accession>
<dbReference type="EMBL" id="JAABOA010006791">
    <property type="protein sequence ID" value="KAF9554496.1"/>
    <property type="molecule type" value="Genomic_DNA"/>
</dbReference>
<dbReference type="OrthoDB" id="414243at2759"/>
<keyword evidence="3" id="KW-1185">Reference proteome</keyword>
<dbReference type="PANTHER" id="PTHR11571:SF150">
    <property type="entry name" value="GLUTATHIONE S-TRANSFERASE"/>
    <property type="match status" value="1"/>
</dbReference>
<proteinExistence type="predicted"/>
<evidence type="ECO:0000313" key="3">
    <source>
        <dbReference type="Proteomes" id="UP000780801"/>
    </source>
</evidence>
<dbReference type="Pfam" id="PF14497">
    <property type="entry name" value="GST_C_3"/>
    <property type="match status" value="1"/>
</dbReference>
<dbReference type="GO" id="GO:0006749">
    <property type="term" value="P:glutathione metabolic process"/>
    <property type="evidence" value="ECO:0007669"/>
    <property type="project" value="TreeGrafter"/>
</dbReference>
<dbReference type="GO" id="GO:0004364">
    <property type="term" value="F:glutathione transferase activity"/>
    <property type="evidence" value="ECO:0007669"/>
    <property type="project" value="TreeGrafter"/>
</dbReference>
<organism evidence="2 3">
    <name type="scientific">Lunasporangiospora selenospora</name>
    <dbReference type="NCBI Taxonomy" id="979761"/>
    <lineage>
        <taxon>Eukaryota</taxon>
        <taxon>Fungi</taxon>
        <taxon>Fungi incertae sedis</taxon>
        <taxon>Mucoromycota</taxon>
        <taxon>Mortierellomycotina</taxon>
        <taxon>Mortierellomycetes</taxon>
        <taxon>Mortierellales</taxon>
        <taxon>Mortierellaceae</taxon>
        <taxon>Lunasporangiospora</taxon>
    </lineage>
</organism>
<protein>
    <recommendedName>
        <fullName evidence="1">Glutathione S-transferase C-terminal domain-containing protein</fullName>
    </recommendedName>
</protein>
<dbReference type="InterPro" id="IPR050213">
    <property type="entry name" value="GST_superfamily"/>
</dbReference>
<dbReference type="Gene3D" id="1.20.1050.10">
    <property type="match status" value="1"/>
</dbReference>
<evidence type="ECO:0000313" key="2">
    <source>
        <dbReference type="EMBL" id="KAF9554496.1"/>
    </source>
</evidence>
<dbReference type="AlphaFoldDB" id="A0A9P6FJD8"/>
<dbReference type="SUPFAM" id="SSF47616">
    <property type="entry name" value="GST C-terminal domain-like"/>
    <property type="match status" value="1"/>
</dbReference>
<feature type="non-terminal residue" evidence="2">
    <location>
        <position position="248"/>
    </location>
</feature>